<keyword evidence="3" id="KW-0804">Transcription</keyword>
<dbReference type="InterPro" id="IPR036388">
    <property type="entry name" value="WH-like_DNA-bd_sf"/>
</dbReference>
<evidence type="ECO:0000313" key="5">
    <source>
        <dbReference type="EMBL" id="GAA5160178.1"/>
    </source>
</evidence>
<protein>
    <submittedName>
        <fullName evidence="5">Helix-turn-helix domain-containing protein</fullName>
    </submittedName>
</protein>
<dbReference type="EMBL" id="BAABJP010000020">
    <property type="protein sequence ID" value="GAA5160178.1"/>
    <property type="molecule type" value="Genomic_DNA"/>
</dbReference>
<keyword evidence="1" id="KW-0805">Transcription regulation</keyword>
<dbReference type="Pfam" id="PF01638">
    <property type="entry name" value="HxlR"/>
    <property type="match status" value="1"/>
</dbReference>
<keyword evidence="6" id="KW-1185">Reference proteome</keyword>
<evidence type="ECO:0000313" key="6">
    <source>
        <dbReference type="Proteomes" id="UP001428817"/>
    </source>
</evidence>
<dbReference type="PROSITE" id="PS51118">
    <property type="entry name" value="HTH_HXLR"/>
    <property type="match status" value="1"/>
</dbReference>
<dbReference type="PANTHER" id="PTHR33204">
    <property type="entry name" value="TRANSCRIPTIONAL REGULATOR, MARR FAMILY"/>
    <property type="match status" value="1"/>
</dbReference>
<comment type="caution">
    <text evidence="5">The sequence shown here is derived from an EMBL/GenBank/DDBJ whole genome shotgun (WGS) entry which is preliminary data.</text>
</comment>
<reference evidence="6" key="1">
    <citation type="journal article" date="2019" name="Int. J. Syst. Evol. Microbiol.">
        <title>The Global Catalogue of Microorganisms (GCM) 10K type strain sequencing project: providing services to taxonomists for standard genome sequencing and annotation.</title>
        <authorList>
            <consortium name="The Broad Institute Genomics Platform"/>
            <consortium name="The Broad Institute Genome Sequencing Center for Infectious Disease"/>
            <person name="Wu L."/>
            <person name="Ma J."/>
        </authorList>
    </citation>
    <scope>NUCLEOTIDE SEQUENCE [LARGE SCALE GENOMIC DNA]</scope>
    <source>
        <strain evidence="6">JCM 18303</strain>
    </source>
</reference>
<dbReference type="CDD" id="cd00090">
    <property type="entry name" value="HTH_ARSR"/>
    <property type="match status" value="1"/>
</dbReference>
<feature type="domain" description="HTH hxlR-type" evidence="4">
    <location>
        <begin position="29"/>
        <end position="128"/>
    </location>
</feature>
<gene>
    <name evidence="5" type="ORF">GCM10023321_42350</name>
</gene>
<evidence type="ECO:0000256" key="2">
    <source>
        <dbReference type="ARBA" id="ARBA00023125"/>
    </source>
</evidence>
<dbReference type="SUPFAM" id="SSF46785">
    <property type="entry name" value="Winged helix' DNA-binding domain"/>
    <property type="match status" value="1"/>
</dbReference>
<evidence type="ECO:0000259" key="4">
    <source>
        <dbReference type="PROSITE" id="PS51118"/>
    </source>
</evidence>
<name>A0ABP9QDM4_9PSEU</name>
<sequence length="166" mass="18170">MGLDSPARAELGARSTGASRALPAAEVRCSVQRTLEVLGERWTLLILREAFRGATRFSEFREALGIAPDVLTQRLGVLVDAGVLEKRSYREPGSRGRDAYHLTDSGQAVKLILGALQQWGDQYRPHPDGPRVAQRRNGTGRGLRVVFVEDGEPGVPLDEVNLLGER</sequence>
<dbReference type="Gene3D" id="1.10.10.10">
    <property type="entry name" value="Winged helix-like DNA-binding domain superfamily/Winged helix DNA-binding domain"/>
    <property type="match status" value="1"/>
</dbReference>
<dbReference type="InterPro" id="IPR011991">
    <property type="entry name" value="ArsR-like_HTH"/>
</dbReference>
<dbReference type="PANTHER" id="PTHR33204:SF18">
    <property type="entry name" value="TRANSCRIPTIONAL REGULATORY PROTEIN"/>
    <property type="match status" value="1"/>
</dbReference>
<proteinExistence type="predicted"/>
<dbReference type="InterPro" id="IPR002577">
    <property type="entry name" value="HTH_HxlR"/>
</dbReference>
<keyword evidence="2" id="KW-0238">DNA-binding</keyword>
<evidence type="ECO:0000256" key="3">
    <source>
        <dbReference type="ARBA" id="ARBA00023163"/>
    </source>
</evidence>
<accession>A0ABP9QDM4</accession>
<dbReference type="InterPro" id="IPR036390">
    <property type="entry name" value="WH_DNA-bd_sf"/>
</dbReference>
<organism evidence="5 6">
    <name type="scientific">Pseudonocardia eucalypti</name>
    <dbReference type="NCBI Taxonomy" id="648755"/>
    <lineage>
        <taxon>Bacteria</taxon>
        <taxon>Bacillati</taxon>
        <taxon>Actinomycetota</taxon>
        <taxon>Actinomycetes</taxon>
        <taxon>Pseudonocardiales</taxon>
        <taxon>Pseudonocardiaceae</taxon>
        <taxon>Pseudonocardia</taxon>
    </lineage>
</organism>
<dbReference type="Proteomes" id="UP001428817">
    <property type="component" value="Unassembled WGS sequence"/>
</dbReference>
<dbReference type="RefSeq" id="WP_185060397.1">
    <property type="nucleotide sequence ID" value="NZ_BAABJP010000020.1"/>
</dbReference>
<evidence type="ECO:0000256" key="1">
    <source>
        <dbReference type="ARBA" id="ARBA00023015"/>
    </source>
</evidence>